<dbReference type="InterPro" id="IPR037523">
    <property type="entry name" value="VOC_core"/>
</dbReference>
<gene>
    <name evidence="2" type="ORF">JI748_08730</name>
</gene>
<dbReference type="InterPro" id="IPR029068">
    <property type="entry name" value="Glyas_Bleomycin-R_OHBP_Dase"/>
</dbReference>
<evidence type="ECO:0000313" key="3">
    <source>
        <dbReference type="Proteomes" id="UP000595857"/>
    </source>
</evidence>
<evidence type="ECO:0000313" key="2">
    <source>
        <dbReference type="EMBL" id="QQR41039.1"/>
    </source>
</evidence>
<dbReference type="PROSITE" id="PS51819">
    <property type="entry name" value="VOC"/>
    <property type="match status" value="1"/>
</dbReference>
<dbReference type="InterPro" id="IPR004360">
    <property type="entry name" value="Glyas_Fos-R_dOase_dom"/>
</dbReference>
<dbReference type="RefSeq" id="WP_201636895.1">
    <property type="nucleotide sequence ID" value="NZ_CP068046.1"/>
</dbReference>
<dbReference type="Gene3D" id="3.10.180.10">
    <property type="entry name" value="2,3-Dihydroxybiphenyl 1,2-Dioxygenase, domain 1"/>
    <property type="match status" value="1"/>
</dbReference>
<dbReference type="PANTHER" id="PTHR35006">
    <property type="entry name" value="GLYOXALASE FAMILY PROTEIN (AFU_ORTHOLOGUE AFUA_5G14830)"/>
    <property type="match status" value="1"/>
</dbReference>
<dbReference type="SUPFAM" id="SSF54593">
    <property type="entry name" value="Glyoxalase/Bleomycin resistance protein/Dihydroxybiphenyl dioxygenase"/>
    <property type="match status" value="1"/>
</dbReference>
<reference evidence="2 3" key="1">
    <citation type="submission" date="2021-01" db="EMBL/GenBank/DDBJ databases">
        <title>Genome seq and assembly of Devosia sp. LEGU1.</title>
        <authorList>
            <person name="Chhetri G."/>
        </authorList>
    </citation>
    <scope>NUCLEOTIDE SEQUENCE [LARGE SCALE GENOMIC DNA]</scope>
    <source>
        <strain evidence="2 3">LEGU1</strain>
    </source>
</reference>
<name>A0ABX7CCL5_9HYPH</name>
<keyword evidence="3" id="KW-1185">Reference proteome</keyword>
<accession>A0ABX7CCL5</accession>
<protein>
    <submittedName>
        <fullName evidence="2">VOC family protein</fullName>
    </submittedName>
</protein>
<dbReference type="EMBL" id="CP068046">
    <property type="protein sequence ID" value="QQR41039.1"/>
    <property type="molecule type" value="Genomic_DNA"/>
</dbReference>
<dbReference type="CDD" id="cd07262">
    <property type="entry name" value="VOC_like"/>
    <property type="match status" value="1"/>
</dbReference>
<dbReference type="Pfam" id="PF00903">
    <property type="entry name" value="Glyoxalase"/>
    <property type="match status" value="1"/>
</dbReference>
<dbReference type="PANTHER" id="PTHR35006:SF2">
    <property type="entry name" value="GLYOXALASE FAMILY PROTEIN (AFU_ORTHOLOGUE AFUA_5G14830)"/>
    <property type="match status" value="1"/>
</dbReference>
<proteinExistence type="predicted"/>
<sequence>MIDHTGIFVSDWTRGRAFYDAVFAALGGSCMSEIPTEYTGGVHVCGYGRDVPVFWLSESKDAGPGRHTAFAARTRAEVDAFYAAAIAAGGKDNGGPGIRTEYSPTYYAAFVYDPDGNNIEAVCHAPQ</sequence>
<evidence type="ECO:0000259" key="1">
    <source>
        <dbReference type="PROSITE" id="PS51819"/>
    </source>
</evidence>
<dbReference type="Proteomes" id="UP000595857">
    <property type="component" value="Chromosome"/>
</dbReference>
<feature type="domain" description="VOC" evidence="1">
    <location>
        <begin position="1"/>
        <end position="124"/>
    </location>
</feature>
<organism evidence="2 3">
    <name type="scientific">Devosia rhizoryzae</name>
    <dbReference type="NCBI Taxonomy" id="2774137"/>
    <lineage>
        <taxon>Bacteria</taxon>
        <taxon>Pseudomonadati</taxon>
        <taxon>Pseudomonadota</taxon>
        <taxon>Alphaproteobacteria</taxon>
        <taxon>Hyphomicrobiales</taxon>
        <taxon>Devosiaceae</taxon>
        <taxon>Devosia</taxon>
    </lineage>
</organism>